<name>A0ACB8Z017_CICIN</name>
<reference evidence="1 2" key="2">
    <citation type="journal article" date="2022" name="Mol. Ecol. Resour.">
        <title>The genomes of chicory, endive, great burdock and yacon provide insights into Asteraceae paleo-polyploidization history and plant inulin production.</title>
        <authorList>
            <person name="Fan W."/>
            <person name="Wang S."/>
            <person name="Wang H."/>
            <person name="Wang A."/>
            <person name="Jiang F."/>
            <person name="Liu H."/>
            <person name="Zhao H."/>
            <person name="Xu D."/>
            <person name="Zhang Y."/>
        </authorList>
    </citation>
    <scope>NUCLEOTIDE SEQUENCE [LARGE SCALE GENOMIC DNA]</scope>
    <source>
        <strain evidence="2">cv. Punajuju</strain>
        <tissue evidence="1">Leaves</tissue>
    </source>
</reference>
<protein>
    <submittedName>
        <fullName evidence="1">Uncharacterized protein</fullName>
    </submittedName>
</protein>
<organism evidence="1 2">
    <name type="scientific">Cichorium intybus</name>
    <name type="common">Chicory</name>
    <dbReference type="NCBI Taxonomy" id="13427"/>
    <lineage>
        <taxon>Eukaryota</taxon>
        <taxon>Viridiplantae</taxon>
        <taxon>Streptophyta</taxon>
        <taxon>Embryophyta</taxon>
        <taxon>Tracheophyta</taxon>
        <taxon>Spermatophyta</taxon>
        <taxon>Magnoliopsida</taxon>
        <taxon>eudicotyledons</taxon>
        <taxon>Gunneridae</taxon>
        <taxon>Pentapetalae</taxon>
        <taxon>asterids</taxon>
        <taxon>campanulids</taxon>
        <taxon>Asterales</taxon>
        <taxon>Asteraceae</taxon>
        <taxon>Cichorioideae</taxon>
        <taxon>Cichorieae</taxon>
        <taxon>Cichoriinae</taxon>
        <taxon>Cichorium</taxon>
    </lineage>
</organism>
<sequence length="98" mass="10920">MSVQEPHVTKRNVEFIEGEYVSILAESRTECRSTSPATPVANQMHKREQDLEVSPVAVEWDAFQRIESFIGDAEGEVGNKDVGGLEETDNNGGMRLRL</sequence>
<evidence type="ECO:0000313" key="2">
    <source>
        <dbReference type="Proteomes" id="UP001055811"/>
    </source>
</evidence>
<keyword evidence="2" id="KW-1185">Reference proteome</keyword>
<gene>
    <name evidence="1" type="ORF">L2E82_49019</name>
</gene>
<accession>A0ACB8Z017</accession>
<comment type="caution">
    <text evidence="1">The sequence shown here is derived from an EMBL/GenBank/DDBJ whole genome shotgun (WGS) entry which is preliminary data.</text>
</comment>
<reference evidence="2" key="1">
    <citation type="journal article" date="2022" name="Mol. Ecol. Resour.">
        <title>The genomes of chicory, endive, great burdock and yacon provide insights into Asteraceae palaeo-polyploidization history and plant inulin production.</title>
        <authorList>
            <person name="Fan W."/>
            <person name="Wang S."/>
            <person name="Wang H."/>
            <person name="Wang A."/>
            <person name="Jiang F."/>
            <person name="Liu H."/>
            <person name="Zhao H."/>
            <person name="Xu D."/>
            <person name="Zhang Y."/>
        </authorList>
    </citation>
    <scope>NUCLEOTIDE SEQUENCE [LARGE SCALE GENOMIC DNA]</scope>
    <source>
        <strain evidence="2">cv. Punajuju</strain>
    </source>
</reference>
<evidence type="ECO:0000313" key="1">
    <source>
        <dbReference type="EMBL" id="KAI3690811.1"/>
    </source>
</evidence>
<proteinExistence type="predicted"/>
<dbReference type="EMBL" id="CM042017">
    <property type="protein sequence ID" value="KAI3690811.1"/>
    <property type="molecule type" value="Genomic_DNA"/>
</dbReference>
<dbReference type="Proteomes" id="UP001055811">
    <property type="component" value="Linkage Group LG09"/>
</dbReference>